<dbReference type="STRING" id="153496.A0U89_11780"/>
<dbReference type="EMBL" id="CP014674">
    <property type="protein sequence ID" value="AOX17708.1"/>
    <property type="molecule type" value="Genomic_DNA"/>
</dbReference>
<gene>
    <name evidence="1" type="ORF">A0U89_11780</name>
</gene>
<dbReference type="InterPro" id="IPR016884">
    <property type="entry name" value="UCP028438"/>
</dbReference>
<organism evidence="1 2">
    <name type="scientific">Kozakia baliensis</name>
    <dbReference type="NCBI Taxonomy" id="153496"/>
    <lineage>
        <taxon>Bacteria</taxon>
        <taxon>Pseudomonadati</taxon>
        <taxon>Pseudomonadota</taxon>
        <taxon>Alphaproteobacteria</taxon>
        <taxon>Acetobacterales</taxon>
        <taxon>Acetobacteraceae</taxon>
        <taxon>Kozakia</taxon>
    </lineage>
</organism>
<evidence type="ECO:0000313" key="2">
    <source>
        <dbReference type="Proteomes" id="UP000179145"/>
    </source>
</evidence>
<dbReference type="PIRSF" id="PIRSF028438">
    <property type="entry name" value="UCP028438"/>
    <property type="match status" value="1"/>
</dbReference>
<dbReference type="OrthoDB" id="7272469at2"/>
<proteinExistence type="predicted"/>
<dbReference type="RefSeq" id="WP_070403261.1">
    <property type="nucleotide sequence ID" value="NZ_BJVW01000001.1"/>
</dbReference>
<sequence length="228" mass="24392">MRLLKDSKRALLRATDGKPLCDTGIAPGSPQDFARRLRNLLPNGWFPAAPYDDEIEKAPVLAAILLGFGSVLSNFWLLLAQVQKQMRLATMSGAFLDMAAEDYFGAGGLSRQALESDDTYRKRIVSSILAPKNTRSAVVSAVRNVTSIEPNIIEPMNAADCHAFGAMRMAACGGGYGWGSGNLRYGSSKGGHFFLETPRGKAPSALAICNAVNQVKAAGVTAWVKVED</sequence>
<keyword evidence="2" id="KW-1185">Reference proteome</keyword>
<name>A0A1D8UVR0_9PROT</name>
<reference evidence="1 2" key="1">
    <citation type="journal article" date="2016" name="Microb. Cell Fact.">
        <title>Dissection of exopolysaccharide biosynthesis in Kozakia baliensis.</title>
        <authorList>
            <person name="Brandt J.U."/>
            <person name="Jakob F."/>
            <person name="Behr J."/>
            <person name="Geissler A.J."/>
            <person name="Vogel R.F."/>
        </authorList>
    </citation>
    <scope>NUCLEOTIDE SEQUENCE [LARGE SCALE GENOMIC DNA]</scope>
    <source>
        <strain evidence="1 2">DSM 14400</strain>
    </source>
</reference>
<dbReference type="KEGG" id="kba:A0U89_11780"/>
<evidence type="ECO:0000313" key="1">
    <source>
        <dbReference type="EMBL" id="AOX17708.1"/>
    </source>
</evidence>
<dbReference type="AlphaFoldDB" id="A0A1D8UVR0"/>
<protein>
    <submittedName>
        <fullName evidence="1">Uncharacterized protein</fullName>
    </submittedName>
</protein>
<accession>A0A1D8UVR0</accession>
<dbReference type="Proteomes" id="UP000179145">
    <property type="component" value="Chromosome"/>
</dbReference>